<dbReference type="Gene3D" id="1.10.287.130">
    <property type="match status" value="1"/>
</dbReference>
<dbReference type="Proteomes" id="UP000772618">
    <property type="component" value="Unassembled WGS sequence"/>
</dbReference>
<keyword evidence="5" id="KW-0418">Kinase</keyword>
<evidence type="ECO:0000259" key="6">
    <source>
        <dbReference type="PROSITE" id="PS50109"/>
    </source>
</evidence>
<feature type="domain" description="Histidine kinase" evidence="6">
    <location>
        <begin position="297"/>
        <end position="525"/>
    </location>
</feature>
<keyword evidence="3" id="KW-0597">Phosphoprotein</keyword>
<evidence type="ECO:0000256" key="1">
    <source>
        <dbReference type="ARBA" id="ARBA00000085"/>
    </source>
</evidence>
<dbReference type="InterPro" id="IPR000700">
    <property type="entry name" value="PAS-assoc_C"/>
</dbReference>
<evidence type="ECO:0000256" key="4">
    <source>
        <dbReference type="ARBA" id="ARBA00022679"/>
    </source>
</evidence>
<keyword evidence="4" id="KW-0808">Transferase</keyword>
<accession>A0ABS5VLU8</accession>
<comment type="caution">
    <text evidence="8">The sequence shown here is derived from an EMBL/GenBank/DDBJ whole genome shotgun (WGS) entry which is preliminary data.</text>
</comment>
<dbReference type="InterPro" id="IPR005467">
    <property type="entry name" value="His_kinase_dom"/>
</dbReference>
<dbReference type="SUPFAM" id="SSF47384">
    <property type="entry name" value="Homodimeric domain of signal transducing histidine kinase"/>
    <property type="match status" value="1"/>
</dbReference>
<dbReference type="InterPro" id="IPR000014">
    <property type="entry name" value="PAS"/>
</dbReference>
<dbReference type="SMART" id="SM00387">
    <property type="entry name" value="HATPase_c"/>
    <property type="match status" value="1"/>
</dbReference>
<dbReference type="InterPro" id="IPR013655">
    <property type="entry name" value="PAS_fold_3"/>
</dbReference>
<evidence type="ECO:0000256" key="3">
    <source>
        <dbReference type="ARBA" id="ARBA00022553"/>
    </source>
</evidence>
<dbReference type="SUPFAM" id="SSF55874">
    <property type="entry name" value="ATPase domain of HSP90 chaperone/DNA topoisomerase II/histidine kinase"/>
    <property type="match status" value="1"/>
</dbReference>
<reference evidence="8 9" key="1">
    <citation type="submission" date="2021-05" db="EMBL/GenBank/DDBJ databases">
        <title>A Polyphasic approach of four new species of the genus Ohtaekwangia: Ohtaekwangia histidinii sp. nov., Ohtaekwangia cretensis sp. nov., Ohtaekwangia indiensis sp. nov., Ohtaekwangia reichenbachii sp. nov. from diverse environment.</title>
        <authorList>
            <person name="Octaviana S."/>
        </authorList>
    </citation>
    <scope>NUCLEOTIDE SEQUENCE [LARGE SCALE GENOMIC DNA]</scope>
    <source>
        <strain evidence="8 9">PWU20</strain>
    </source>
</reference>
<dbReference type="InterPro" id="IPR036890">
    <property type="entry name" value="HATPase_C_sf"/>
</dbReference>
<dbReference type="PANTHER" id="PTHR43304:SF1">
    <property type="entry name" value="PAC DOMAIN-CONTAINING PROTEIN"/>
    <property type="match status" value="1"/>
</dbReference>
<protein>
    <recommendedName>
        <fullName evidence="2">histidine kinase</fullName>
        <ecNumber evidence="2">2.7.13.3</ecNumber>
    </recommendedName>
</protein>
<evidence type="ECO:0000313" key="8">
    <source>
        <dbReference type="EMBL" id="MBT1702422.1"/>
    </source>
</evidence>
<dbReference type="Pfam" id="PF08447">
    <property type="entry name" value="PAS_3"/>
    <property type="match status" value="1"/>
</dbReference>
<dbReference type="Pfam" id="PF02518">
    <property type="entry name" value="HATPase_c"/>
    <property type="match status" value="1"/>
</dbReference>
<evidence type="ECO:0000313" key="9">
    <source>
        <dbReference type="Proteomes" id="UP000772618"/>
    </source>
</evidence>
<dbReference type="SMART" id="SM00388">
    <property type="entry name" value="HisKA"/>
    <property type="match status" value="1"/>
</dbReference>
<dbReference type="Gene3D" id="3.30.450.20">
    <property type="entry name" value="PAS domain"/>
    <property type="match status" value="2"/>
</dbReference>
<gene>
    <name evidence="8" type="ORF">KK060_03975</name>
</gene>
<dbReference type="Pfam" id="PF00512">
    <property type="entry name" value="HisKA"/>
    <property type="match status" value="1"/>
</dbReference>
<dbReference type="InterPro" id="IPR052162">
    <property type="entry name" value="Sensor_kinase/Photoreceptor"/>
</dbReference>
<comment type="catalytic activity">
    <reaction evidence="1">
        <text>ATP + protein L-histidine = ADP + protein N-phospho-L-histidine.</text>
        <dbReference type="EC" id="2.7.13.3"/>
    </reaction>
</comment>
<dbReference type="PROSITE" id="PS50109">
    <property type="entry name" value="HIS_KIN"/>
    <property type="match status" value="1"/>
</dbReference>
<dbReference type="CDD" id="cd00082">
    <property type="entry name" value="HisKA"/>
    <property type="match status" value="1"/>
</dbReference>
<sequence>MNEKINFVKFFFESGKIAENSKIAETIADFFPAIVFLYDTETKRINYANRHFGEYFQVTETSLLYSDCILSDLIHDEDSAILNQVLNNYSLSDEKETHKFICRLQNAHGFRYFDINTKCVERNGQGKVLILFIAQDINDQVQKEAEAEIKKQLLEETESLLQFGSWNWDVKSNQFTWTLGMYHLLGYEVEEVRHKISNEFYISHVLPEYVNELEHAILESINHKKGFTQEYSIRTKSGEVKTVTTKSSIILNNAGEIERVYGITKDITALRKSERAQERSLRELNRSNKELEEFAYVASHDLQEPLRKIAMFTERLSAKYKSSLDKDGQLFMDRILVSADNMRILIDNLLEFSRANRSSQAFEKVSLREIFDKAISNLELKIEETKASIEFVTPLPSLHIVSSEMEQVFRNIISNAIKFRKENDIPIIKIDIRKATLQEKQKHLLAKDETFYVVDIRDNGIGFEQEYAEKIFIIFQRLHGKTEYPGSGIGLAICKRIIDNHRGIIYANSSPGEGSTFTLILPEKQF</sequence>
<proteinExistence type="predicted"/>
<evidence type="ECO:0000256" key="5">
    <source>
        <dbReference type="ARBA" id="ARBA00022777"/>
    </source>
</evidence>
<dbReference type="NCBIfam" id="TIGR00229">
    <property type="entry name" value="sensory_box"/>
    <property type="match status" value="1"/>
</dbReference>
<dbReference type="RefSeq" id="WP_254152346.1">
    <property type="nucleotide sequence ID" value="NZ_JAHESD010000005.1"/>
</dbReference>
<dbReference type="PROSITE" id="PS50113">
    <property type="entry name" value="PAC"/>
    <property type="match status" value="1"/>
</dbReference>
<dbReference type="InterPro" id="IPR004358">
    <property type="entry name" value="Sig_transdc_His_kin-like_C"/>
</dbReference>
<dbReference type="Gene3D" id="3.30.565.10">
    <property type="entry name" value="Histidine kinase-like ATPase, C-terminal domain"/>
    <property type="match status" value="1"/>
</dbReference>
<evidence type="ECO:0000256" key="2">
    <source>
        <dbReference type="ARBA" id="ARBA00012438"/>
    </source>
</evidence>
<dbReference type="InterPro" id="IPR036097">
    <property type="entry name" value="HisK_dim/P_sf"/>
</dbReference>
<dbReference type="InterPro" id="IPR003661">
    <property type="entry name" value="HisK_dim/P_dom"/>
</dbReference>
<dbReference type="InterPro" id="IPR035965">
    <property type="entry name" value="PAS-like_dom_sf"/>
</dbReference>
<name>A0ABS5VLU8_9BACT</name>
<keyword evidence="9" id="KW-1185">Reference proteome</keyword>
<dbReference type="InterPro" id="IPR001610">
    <property type="entry name" value="PAC"/>
</dbReference>
<feature type="domain" description="PAC" evidence="7">
    <location>
        <begin position="227"/>
        <end position="279"/>
    </location>
</feature>
<dbReference type="CDD" id="cd00130">
    <property type="entry name" value="PAS"/>
    <property type="match status" value="2"/>
</dbReference>
<dbReference type="InterPro" id="IPR003594">
    <property type="entry name" value="HATPase_dom"/>
</dbReference>
<dbReference type="EC" id="2.7.13.3" evidence="2"/>
<organism evidence="8 9">
    <name type="scientific">Chryseosolibacter indicus</name>
    <dbReference type="NCBI Taxonomy" id="2782351"/>
    <lineage>
        <taxon>Bacteria</taxon>
        <taxon>Pseudomonadati</taxon>
        <taxon>Bacteroidota</taxon>
        <taxon>Cytophagia</taxon>
        <taxon>Cytophagales</taxon>
        <taxon>Chryseotaleaceae</taxon>
        <taxon>Chryseosolibacter</taxon>
    </lineage>
</organism>
<dbReference type="PRINTS" id="PR00344">
    <property type="entry name" value="BCTRLSENSOR"/>
</dbReference>
<dbReference type="SMART" id="SM00086">
    <property type="entry name" value="PAC"/>
    <property type="match status" value="2"/>
</dbReference>
<dbReference type="SUPFAM" id="SSF55785">
    <property type="entry name" value="PYP-like sensor domain (PAS domain)"/>
    <property type="match status" value="2"/>
</dbReference>
<dbReference type="PANTHER" id="PTHR43304">
    <property type="entry name" value="PHYTOCHROME-LIKE PROTEIN CPH1"/>
    <property type="match status" value="1"/>
</dbReference>
<evidence type="ECO:0000259" key="7">
    <source>
        <dbReference type="PROSITE" id="PS50113"/>
    </source>
</evidence>
<dbReference type="EMBL" id="JAHESD010000005">
    <property type="protein sequence ID" value="MBT1702422.1"/>
    <property type="molecule type" value="Genomic_DNA"/>
</dbReference>